<dbReference type="InterPro" id="IPR029016">
    <property type="entry name" value="GAF-like_dom_sf"/>
</dbReference>
<evidence type="ECO:0000313" key="4">
    <source>
        <dbReference type="EMBL" id="MBK0418355.1"/>
    </source>
</evidence>
<gene>
    <name evidence="4" type="ORF">JD276_04825</name>
</gene>
<evidence type="ECO:0000256" key="2">
    <source>
        <dbReference type="ARBA" id="ARBA00023163"/>
    </source>
</evidence>
<dbReference type="RefSeq" id="WP_200114434.1">
    <property type="nucleotide sequence ID" value="NZ_JAEHOH010000006.1"/>
</dbReference>
<dbReference type="Gene3D" id="1.10.10.10">
    <property type="entry name" value="Winged helix-like DNA-binding domain superfamily/Winged helix DNA-binding domain"/>
    <property type="match status" value="1"/>
</dbReference>
<name>A0A934UU21_9MICO</name>
<dbReference type="SUPFAM" id="SSF55781">
    <property type="entry name" value="GAF domain-like"/>
    <property type="match status" value="1"/>
</dbReference>
<keyword evidence="2" id="KW-0804">Transcription</keyword>
<dbReference type="Pfam" id="PF09339">
    <property type="entry name" value="HTH_IclR"/>
    <property type="match status" value="1"/>
</dbReference>
<comment type="caution">
    <text evidence="4">The sequence shown here is derived from an EMBL/GenBank/DDBJ whole genome shotgun (WGS) entry which is preliminary data.</text>
</comment>
<evidence type="ECO:0000259" key="3">
    <source>
        <dbReference type="PROSITE" id="PS51077"/>
    </source>
</evidence>
<reference evidence="4" key="1">
    <citation type="submission" date="2020-12" db="EMBL/GenBank/DDBJ databases">
        <title>Leucobacter sp. CAS1, isolated from Chromium sludge.</title>
        <authorList>
            <person name="Xu Z."/>
        </authorList>
    </citation>
    <scope>NUCLEOTIDE SEQUENCE</scope>
    <source>
        <strain evidence="4">CSA1</strain>
    </source>
</reference>
<dbReference type="InterPro" id="IPR036388">
    <property type="entry name" value="WH-like_DNA-bd_sf"/>
</dbReference>
<dbReference type="InterPro" id="IPR005471">
    <property type="entry name" value="Tscrpt_reg_IclR_N"/>
</dbReference>
<accession>A0A934UU21</accession>
<dbReference type="GO" id="GO:0045892">
    <property type="term" value="P:negative regulation of DNA-templated transcription"/>
    <property type="evidence" value="ECO:0007669"/>
    <property type="project" value="TreeGrafter"/>
</dbReference>
<dbReference type="InterPro" id="IPR036390">
    <property type="entry name" value="WH_DNA-bd_sf"/>
</dbReference>
<dbReference type="SMART" id="SM00346">
    <property type="entry name" value="HTH_ICLR"/>
    <property type="match status" value="1"/>
</dbReference>
<evidence type="ECO:0000256" key="1">
    <source>
        <dbReference type="ARBA" id="ARBA00023015"/>
    </source>
</evidence>
<dbReference type="PROSITE" id="PS51077">
    <property type="entry name" value="HTH_ICLR"/>
    <property type="match status" value="1"/>
</dbReference>
<dbReference type="Gene3D" id="3.30.450.40">
    <property type="match status" value="1"/>
</dbReference>
<sequence length="283" mass="29855">MAVNDSSRAPAVRRAVAALDFLAHIGRASAADVSRDLGLAKSSTADLLATMQAVDLVRKRGDEYELGALASELTAGFVGDPAILDGFAKHWARQPIVNEHTVTIETLLGATALCLDLRIGRYVLPSTPRIGRRIPLWDGAAGSPLLLCMPTEALARTLERFEGFDGSPERTAAILEWRAREAPRPRAATRLSSRGNIEISLALPVAFAGSPPVTVTAHLPPESENGVVSAVSAKLEDLANAVVGSASPTSSALAEPVQILPRIEAARVRGRSPLPDSVDRLDA</sequence>
<keyword evidence="5" id="KW-1185">Reference proteome</keyword>
<keyword evidence="1" id="KW-0805">Transcription regulation</keyword>
<dbReference type="EMBL" id="JAEHOH010000006">
    <property type="protein sequence ID" value="MBK0418355.1"/>
    <property type="molecule type" value="Genomic_DNA"/>
</dbReference>
<dbReference type="AlphaFoldDB" id="A0A934UU21"/>
<dbReference type="PANTHER" id="PTHR30136">
    <property type="entry name" value="HELIX-TURN-HELIX TRANSCRIPTIONAL REGULATOR, ICLR FAMILY"/>
    <property type="match status" value="1"/>
</dbReference>
<feature type="domain" description="HTH iclR-type" evidence="3">
    <location>
        <begin position="9"/>
        <end position="68"/>
    </location>
</feature>
<dbReference type="PANTHER" id="PTHR30136:SF24">
    <property type="entry name" value="HTH-TYPE TRANSCRIPTIONAL REPRESSOR ALLR"/>
    <property type="match status" value="1"/>
</dbReference>
<dbReference type="Proteomes" id="UP000608530">
    <property type="component" value="Unassembled WGS sequence"/>
</dbReference>
<organism evidence="4 5">
    <name type="scientific">Leucobacter chromiisoli</name>
    <dbReference type="NCBI Taxonomy" id="2796471"/>
    <lineage>
        <taxon>Bacteria</taxon>
        <taxon>Bacillati</taxon>
        <taxon>Actinomycetota</taxon>
        <taxon>Actinomycetes</taxon>
        <taxon>Micrococcales</taxon>
        <taxon>Microbacteriaceae</taxon>
        <taxon>Leucobacter</taxon>
    </lineage>
</organism>
<proteinExistence type="predicted"/>
<dbReference type="GO" id="GO:0003700">
    <property type="term" value="F:DNA-binding transcription factor activity"/>
    <property type="evidence" value="ECO:0007669"/>
    <property type="project" value="TreeGrafter"/>
</dbReference>
<protein>
    <submittedName>
        <fullName evidence="4">Helix-turn-helix domain-containing protein</fullName>
    </submittedName>
</protein>
<dbReference type="InterPro" id="IPR050707">
    <property type="entry name" value="HTH_MetabolicPath_Reg"/>
</dbReference>
<dbReference type="SUPFAM" id="SSF46785">
    <property type="entry name" value="Winged helix' DNA-binding domain"/>
    <property type="match status" value="1"/>
</dbReference>
<dbReference type="GO" id="GO:0003677">
    <property type="term" value="F:DNA binding"/>
    <property type="evidence" value="ECO:0007669"/>
    <property type="project" value="InterPro"/>
</dbReference>
<evidence type="ECO:0000313" key="5">
    <source>
        <dbReference type="Proteomes" id="UP000608530"/>
    </source>
</evidence>